<feature type="transmembrane region" description="Helical" evidence="2">
    <location>
        <begin position="50"/>
        <end position="76"/>
    </location>
</feature>
<organism evidence="3 4">
    <name type="scientific">Actinomyces lilanjuaniae</name>
    <dbReference type="NCBI Taxonomy" id="2321394"/>
    <lineage>
        <taxon>Bacteria</taxon>
        <taxon>Bacillati</taxon>
        <taxon>Actinomycetota</taxon>
        <taxon>Actinomycetes</taxon>
        <taxon>Actinomycetales</taxon>
        <taxon>Actinomycetaceae</taxon>
        <taxon>Actinomyces</taxon>
    </lineage>
</organism>
<protein>
    <submittedName>
        <fullName evidence="3">DUF58 domain-containing protein</fullName>
    </submittedName>
</protein>
<dbReference type="RefSeq" id="WP_120203646.1">
    <property type="nucleotide sequence ID" value="NZ_CP032514.1"/>
</dbReference>
<accession>A0ABN5PQ88</accession>
<name>A0ABN5PQ88_9ACTO</name>
<evidence type="ECO:0000256" key="1">
    <source>
        <dbReference type="SAM" id="MobiDB-lite"/>
    </source>
</evidence>
<evidence type="ECO:0000313" key="4">
    <source>
        <dbReference type="Proteomes" id="UP000273001"/>
    </source>
</evidence>
<keyword evidence="2" id="KW-0472">Membrane</keyword>
<feature type="region of interest" description="Disordered" evidence="1">
    <location>
        <begin position="187"/>
        <end position="206"/>
    </location>
</feature>
<keyword evidence="2" id="KW-0812">Transmembrane</keyword>
<dbReference type="PANTHER" id="PTHR34351">
    <property type="entry name" value="SLR1927 PROTEIN-RELATED"/>
    <property type="match status" value="1"/>
</dbReference>
<dbReference type="Proteomes" id="UP000273001">
    <property type="component" value="Chromosome"/>
</dbReference>
<evidence type="ECO:0000313" key="3">
    <source>
        <dbReference type="EMBL" id="AYD89209.1"/>
    </source>
</evidence>
<dbReference type="EMBL" id="CP032514">
    <property type="protein sequence ID" value="AYD89209.1"/>
    <property type="molecule type" value="Genomic_DNA"/>
</dbReference>
<reference evidence="3 4" key="1">
    <citation type="submission" date="2018-09" db="EMBL/GenBank/DDBJ databases">
        <authorList>
            <person name="Li J."/>
        </authorList>
    </citation>
    <scope>NUCLEOTIDE SEQUENCE [LARGE SCALE GENOMIC DNA]</scope>
    <source>
        <strain evidence="3 4">2129</strain>
    </source>
</reference>
<sequence>MSTAAVQRHRLRARWGVPWAAPTPQGWGLVAVGAVLAGAWWLTGLRLLACAALVLAAPVLVSLSVVGGTALVSAVARPRVQLDLPALPQVGERVLVGVRVGLRLPVAVPAWVLWRVDGVSTLAPVDRRGCVLGLEAARRGPAVVGVSRLVLWEPLGLARGSLPLGVSATLLVLPRPVALEEELAVVPGPAPGEQHGSEGGEPPGTLRDYRPGDMLALVHWKQSARADRLLVSDRERESRPRARLALLAGPGVCASHEDAEVAISVAAGIIQEWSARYRDLGLAVLVLPAAADGADGADGGSLVQWEAEGACSVVLLRVLAQLDLHGGDVASLAPAALREQGVQAGLRAGLAADVVVQAVASPGAQEGRQGSAGGDRGSGVGYSFLDPSVHGTLVLVGGTAGGGQEPAACGAVGEVPQGWQVLRVPAVQEGGGR</sequence>
<feature type="transmembrane region" description="Helical" evidence="2">
    <location>
        <begin position="25"/>
        <end position="43"/>
    </location>
</feature>
<gene>
    <name evidence="3" type="ORF">D5R93_02495</name>
</gene>
<keyword evidence="2" id="KW-1133">Transmembrane helix</keyword>
<proteinExistence type="predicted"/>
<keyword evidence="4" id="KW-1185">Reference proteome</keyword>
<evidence type="ECO:0000256" key="2">
    <source>
        <dbReference type="SAM" id="Phobius"/>
    </source>
</evidence>
<dbReference type="PANTHER" id="PTHR34351:SF1">
    <property type="entry name" value="SLR1927 PROTEIN"/>
    <property type="match status" value="1"/>
</dbReference>